<proteinExistence type="predicted"/>
<feature type="non-terminal residue" evidence="2">
    <location>
        <position position="1"/>
    </location>
</feature>
<sequence>CLRGSFSRNLKSNLTIRLSVFIVRLAKPLKVNHCSLIQVVTKRSSLYYHHPTECLFEVPCDLTLVTRKAKTLLLQLNHWCNFSTQSTMKILSSQLKILMKKSTPILRTKTATAQQNLRI</sequence>
<dbReference type="EMBL" id="KL363185">
    <property type="protein sequence ID" value="KFD58297.1"/>
    <property type="molecule type" value="Genomic_DNA"/>
</dbReference>
<accession>A0A085NM66</accession>
<organism evidence="2">
    <name type="scientific">Trichuris suis</name>
    <name type="common">pig whipworm</name>
    <dbReference type="NCBI Taxonomy" id="68888"/>
    <lineage>
        <taxon>Eukaryota</taxon>
        <taxon>Metazoa</taxon>
        <taxon>Ecdysozoa</taxon>
        <taxon>Nematoda</taxon>
        <taxon>Enoplea</taxon>
        <taxon>Dorylaimia</taxon>
        <taxon>Trichinellida</taxon>
        <taxon>Trichuridae</taxon>
        <taxon>Trichuris</taxon>
    </lineage>
</organism>
<name>A0A085NM66_9BILA</name>
<evidence type="ECO:0000313" key="3">
    <source>
        <dbReference type="Proteomes" id="UP000030764"/>
    </source>
</evidence>
<evidence type="ECO:0000313" key="1">
    <source>
        <dbReference type="EMBL" id="KFD58297.1"/>
    </source>
</evidence>
<dbReference type="EMBL" id="KL367487">
    <property type="protein sequence ID" value="KFD70562.1"/>
    <property type="molecule type" value="Genomic_DNA"/>
</dbReference>
<dbReference type="Proteomes" id="UP000030764">
    <property type="component" value="Unassembled WGS sequence"/>
</dbReference>
<evidence type="ECO:0000313" key="2">
    <source>
        <dbReference type="EMBL" id="KFD70562.1"/>
    </source>
</evidence>
<keyword evidence="3" id="KW-1185">Reference proteome</keyword>
<dbReference type="Proteomes" id="UP000030758">
    <property type="component" value="Unassembled WGS sequence"/>
</dbReference>
<feature type="non-terminal residue" evidence="2">
    <location>
        <position position="119"/>
    </location>
</feature>
<reference evidence="2 3" key="1">
    <citation type="journal article" date="2014" name="Nat. Genet.">
        <title>Genome and transcriptome of the porcine whipworm Trichuris suis.</title>
        <authorList>
            <person name="Jex A.R."/>
            <person name="Nejsum P."/>
            <person name="Schwarz E.M."/>
            <person name="Hu L."/>
            <person name="Young N.D."/>
            <person name="Hall R.S."/>
            <person name="Korhonen P.K."/>
            <person name="Liao S."/>
            <person name="Thamsborg S."/>
            <person name="Xia J."/>
            <person name="Xu P."/>
            <person name="Wang S."/>
            <person name="Scheerlinck J.P."/>
            <person name="Hofmann A."/>
            <person name="Sternberg P.W."/>
            <person name="Wang J."/>
            <person name="Gasser R.B."/>
        </authorList>
    </citation>
    <scope>NUCLEOTIDE SEQUENCE [LARGE SCALE GENOMIC DNA]</scope>
    <source>
        <strain evidence="2">DCEP-RM93F</strain>
        <strain evidence="1">DCEP-RM93M</strain>
    </source>
</reference>
<gene>
    <name evidence="1" type="ORF">M513_01060</name>
    <name evidence="2" type="ORF">M514_01060</name>
</gene>
<dbReference type="AlphaFoldDB" id="A0A085NM66"/>
<protein>
    <submittedName>
        <fullName evidence="2">Uncharacterized protein</fullName>
    </submittedName>
</protein>